<organism evidence="5 6">
    <name type="scientific">Staphylococcus hyicus</name>
    <dbReference type="NCBI Taxonomy" id="1284"/>
    <lineage>
        <taxon>Bacteria</taxon>
        <taxon>Bacillati</taxon>
        <taxon>Bacillota</taxon>
        <taxon>Bacilli</taxon>
        <taxon>Bacillales</taxon>
        <taxon>Staphylococcaceae</taxon>
        <taxon>Staphylococcus</taxon>
    </lineage>
</organism>
<evidence type="ECO:0000259" key="3">
    <source>
        <dbReference type="Pfam" id="PF04183"/>
    </source>
</evidence>
<dbReference type="RefSeq" id="WP_119635300.1">
    <property type="nucleotide sequence ID" value="NZ_CP170218.1"/>
</dbReference>
<accession>A0A418JJX4</accession>
<protein>
    <submittedName>
        <fullName evidence="5">Sialic acid synthase</fullName>
    </submittedName>
</protein>
<dbReference type="Pfam" id="PF04183">
    <property type="entry name" value="IucA_IucC"/>
    <property type="match status" value="1"/>
</dbReference>
<dbReference type="Proteomes" id="UP000285625">
    <property type="component" value="Unassembled WGS sequence"/>
</dbReference>
<dbReference type="GO" id="GO:0016881">
    <property type="term" value="F:acid-amino acid ligase activity"/>
    <property type="evidence" value="ECO:0007669"/>
    <property type="project" value="UniProtKB-ARBA"/>
</dbReference>
<dbReference type="STRING" id="1284.SHYC_03395"/>
<feature type="domain" description="Aerobactin siderophore biosynthesis IucA/IucC-like C-terminal" evidence="4">
    <location>
        <begin position="466"/>
        <end position="637"/>
    </location>
</feature>
<evidence type="ECO:0000259" key="4">
    <source>
        <dbReference type="Pfam" id="PF06276"/>
    </source>
</evidence>
<evidence type="ECO:0000256" key="2">
    <source>
        <dbReference type="ARBA" id="ARBA00007832"/>
    </source>
</evidence>
<dbReference type="PANTHER" id="PTHR34384:SF6">
    <property type="entry name" value="STAPHYLOFERRIN B SYNTHASE"/>
    <property type="match status" value="1"/>
</dbReference>
<dbReference type="AlphaFoldDB" id="A0A418JJX4"/>
<dbReference type="InterPro" id="IPR037455">
    <property type="entry name" value="LucA/IucC-like"/>
</dbReference>
<sequence>MNSESKVSFKPFALTREEEESYQHLKQHSPEWAELFLHHLLDGRDKITARLMGSLYRENLVGGYENSQILSPYHLENAPFKDNDVLFIHFPTQNITICAEVTGRHAFNRIDVQGPFYWCHDHTYHRVFHPNELLDIILKVDASLVGEHSQQFEDDLENSATHMALALSYHAFKFKDDKDSLLSFIQKQPDAYLASEQSVIEGHPIHPGAKLRKGMTPKETIAYTSEYGNAISLQFVLIHESLIKTQSIVSTYKEAVFQMFNGLKDAIDEQVASSINTNEYEVMIIHPWQYQQVLMKDYAHELTSNHIIPIAYETPYYAGLSFRTLMPKKPNISPHIKLSTNVHITGEIRTLSEQTTHNGPLMTQILRHIESEDRWFSELNTKTVPEWAGIHFYNPLDDARIQEQRSEQLGTLYRENIYRYVKEDELPLIPSSLVGTLPHDTTPLVMSLIKRYQHHYHLDAFDSILKWFEVYAASLIDYVVPLLVKYGIALEAHLQNTIAIVNKETGALTQMLIRDFEGLRIDQKQLNASGYSTHHFHEKSRILTDSQSTVFNKAFYSTVQNHLGELVGCIAKFAQDSTIEQDLWHIVRTRIQYVIEEMKSSESNDTRISAIEAVFFSPKIDYKCVTTMRLLDEAHAYTYIQVDNPLKIDSLYK</sequence>
<dbReference type="PANTHER" id="PTHR34384">
    <property type="entry name" value="L-2,3-DIAMINOPROPANOATE--CITRATE LIGASE"/>
    <property type="match status" value="1"/>
</dbReference>
<feature type="domain" description="Aerobactin siderophore biosynthesis IucA/IucC N-terminal" evidence="3">
    <location>
        <begin position="192"/>
        <end position="434"/>
    </location>
</feature>
<dbReference type="Gene3D" id="1.10.510.40">
    <property type="match status" value="1"/>
</dbReference>
<proteinExistence type="inferred from homology"/>
<evidence type="ECO:0000313" key="6">
    <source>
        <dbReference type="Proteomes" id="UP000285625"/>
    </source>
</evidence>
<comment type="similarity">
    <text evidence="2">Belongs to the IucA/IucC family.</text>
</comment>
<evidence type="ECO:0000256" key="1">
    <source>
        <dbReference type="ARBA" id="ARBA00004924"/>
    </source>
</evidence>
<name>A0A418JJX4_STAHY</name>
<dbReference type="InterPro" id="IPR022770">
    <property type="entry name" value="IucA/IucC-like_C"/>
</dbReference>
<dbReference type="GO" id="GO:0019290">
    <property type="term" value="P:siderophore biosynthetic process"/>
    <property type="evidence" value="ECO:0007669"/>
    <property type="project" value="InterPro"/>
</dbReference>
<gene>
    <name evidence="5" type="ORF">BUZ57_05190</name>
</gene>
<dbReference type="InterPro" id="IPR007310">
    <property type="entry name" value="Aerobactin_biosyn_IucA/IucC_N"/>
</dbReference>
<comment type="pathway">
    <text evidence="1">Siderophore biosynthesis.</text>
</comment>
<evidence type="ECO:0000313" key="5">
    <source>
        <dbReference type="EMBL" id="RIO46316.1"/>
    </source>
</evidence>
<dbReference type="Pfam" id="PF06276">
    <property type="entry name" value="FhuF"/>
    <property type="match status" value="1"/>
</dbReference>
<dbReference type="EMBL" id="QXVO01000011">
    <property type="protein sequence ID" value="RIO46316.1"/>
    <property type="molecule type" value="Genomic_DNA"/>
</dbReference>
<reference evidence="5 6" key="1">
    <citation type="journal article" date="2016" name="Front. Microbiol.">
        <title>Comprehensive Phylogenetic Analysis of Bovine Non-aureus Staphylococci Species Based on Whole-Genome Sequencing.</title>
        <authorList>
            <person name="Naushad S."/>
            <person name="Barkema H.W."/>
            <person name="Luby C."/>
            <person name="Condas L.A."/>
            <person name="Nobrega D.B."/>
            <person name="Carson D.A."/>
            <person name="De Buck J."/>
        </authorList>
    </citation>
    <scope>NUCLEOTIDE SEQUENCE [LARGE SCALE GENOMIC DNA]</scope>
    <source>
        <strain evidence="5 6">SNUC 5959</strain>
    </source>
</reference>
<comment type="caution">
    <text evidence="5">The sequence shown here is derived from an EMBL/GenBank/DDBJ whole genome shotgun (WGS) entry which is preliminary data.</text>
</comment>